<dbReference type="InterPro" id="IPR036259">
    <property type="entry name" value="MFS_trans_sf"/>
</dbReference>
<dbReference type="PROSITE" id="PS00217">
    <property type="entry name" value="SUGAR_TRANSPORT_2"/>
    <property type="match status" value="1"/>
</dbReference>
<feature type="transmembrane region" description="Helical" evidence="5">
    <location>
        <begin position="321"/>
        <end position="342"/>
    </location>
</feature>
<feature type="transmembrane region" description="Helical" evidence="5">
    <location>
        <begin position="179"/>
        <end position="199"/>
    </location>
</feature>
<comment type="subcellular location">
    <subcellularLocation>
        <location evidence="1">Membrane</location>
        <topology evidence="1">Multi-pass membrane protein</topology>
    </subcellularLocation>
</comment>
<feature type="transmembrane region" description="Helical" evidence="5">
    <location>
        <begin position="348"/>
        <end position="374"/>
    </location>
</feature>
<feature type="transmembrane region" description="Helical" evidence="5">
    <location>
        <begin position="293"/>
        <end position="314"/>
    </location>
</feature>
<protein>
    <submittedName>
        <fullName evidence="7">MFS transporter</fullName>
    </submittedName>
</protein>
<dbReference type="Pfam" id="PF07690">
    <property type="entry name" value="MFS_1"/>
    <property type="match status" value="1"/>
</dbReference>
<evidence type="ECO:0000256" key="2">
    <source>
        <dbReference type="ARBA" id="ARBA00022692"/>
    </source>
</evidence>
<organism evidence="7 8">
    <name type="scientific">Noviherbaspirillum pedocola</name>
    <dbReference type="NCBI Taxonomy" id="2801341"/>
    <lineage>
        <taxon>Bacteria</taxon>
        <taxon>Pseudomonadati</taxon>
        <taxon>Pseudomonadota</taxon>
        <taxon>Betaproteobacteria</taxon>
        <taxon>Burkholderiales</taxon>
        <taxon>Oxalobacteraceae</taxon>
        <taxon>Noviherbaspirillum</taxon>
    </lineage>
</organism>
<keyword evidence="4 5" id="KW-0472">Membrane</keyword>
<dbReference type="EMBL" id="JAEPBG010000025">
    <property type="protein sequence ID" value="MBK4738677.1"/>
    <property type="molecule type" value="Genomic_DNA"/>
</dbReference>
<evidence type="ECO:0000256" key="1">
    <source>
        <dbReference type="ARBA" id="ARBA00004141"/>
    </source>
</evidence>
<dbReference type="InterPro" id="IPR005829">
    <property type="entry name" value="Sugar_transporter_CS"/>
</dbReference>
<feature type="domain" description="Major facilitator superfamily (MFS) profile" evidence="6">
    <location>
        <begin position="24"/>
        <end position="438"/>
    </location>
</feature>
<keyword evidence="3 5" id="KW-1133">Transmembrane helix</keyword>
<dbReference type="AlphaFoldDB" id="A0A934T2V9"/>
<feature type="transmembrane region" description="Helical" evidence="5">
    <location>
        <begin position="259"/>
        <end position="281"/>
    </location>
</feature>
<comment type="caution">
    <text evidence="7">The sequence shown here is derived from an EMBL/GenBank/DDBJ whole genome shotgun (WGS) entry which is preliminary data.</text>
</comment>
<dbReference type="RefSeq" id="WP_200598050.1">
    <property type="nucleotide sequence ID" value="NZ_JAEPBG010000025.1"/>
</dbReference>
<sequence>MSQNVIRVSDVIEQRKVGGYQAMIVLLCGLIMFIDGFDTQAISYIVPLVAKQWHIAPKTLGPIFSSTLVGLMVGYLLLSPLSDKYGHKRVMTIASLMFGIFTVATVWAGDVTQLMAMRFLTGIGLGAAAPSAVALTGEFSPQRLRASFVLAIYCGFSLGFVVAGFVAGALLPLYGWTSLLWVGGVTPIVLTLLLILCLPESMAYLTRYRARSGELAKTLLKLDPRLRIDANTVFIDGAGAARRAAISALFTKGRSSGTLLLWLIFFINLALFYFMQSWLPTMLTAMKYPLDKIVLITALPTTGGILAAFVVGPAMDRIGPYVSISVLYLCGAAFLAFTASSFGASLPVLMLAVFLAGFCVSGGQKSVIAMAAVFYPTEIRSTGVGWALGIGRLGGIAGPSVVGMLIGAHWSPADVFYAAAVVILAAGLCTAIMGRIYGRRGNLPGTAAQVGAADAALK</sequence>
<dbReference type="Proteomes" id="UP000622890">
    <property type="component" value="Unassembled WGS sequence"/>
</dbReference>
<feature type="transmembrane region" description="Helical" evidence="5">
    <location>
        <begin position="148"/>
        <end position="173"/>
    </location>
</feature>
<feature type="transmembrane region" description="Helical" evidence="5">
    <location>
        <begin position="59"/>
        <end position="78"/>
    </location>
</feature>
<feature type="transmembrane region" description="Helical" evidence="5">
    <location>
        <begin position="115"/>
        <end position="136"/>
    </location>
</feature>
<evidence type="ECO:0000313" key="7">
    <source>
        <dbReference type="EMBL" id="MBK4738677.1"/>
    </source>
</evidence>
<feature type="transmembrane region" description="Helical" evidence="5">
    <location>
        <begin position="386"/>
        <end position="410"/>
    </location>
</feature>
<dbReference type="GO" id="GO:0046943">
    <property type="term" value="F:carboxylic acid transmembrane transporter activity"/>
    <property type="evidence" value="ECO:0007669"/>
    <property type="project" value="TreeGrafter"/>
</dbReference>
<reference evidence="7" key="1">
    <citation type="submission" date="2021-01" db="EMBL/GenBank/DDBJ databases">
        <title>Genome sequence of strain Noviherbaspirillum sp. DKR-6.</title>
        <authorList>
            <person name="Chaudhary D.K."/>
        </authorList>
    </citation>
    <scope>NUCLEOTIDE SEQUENCE</scope>
    <source>
        <strain evidence="7">DKR-6</strain>
    </source>
</reference>
<dbReference type="PANTHER" id="PTHR23508">
    <property type="entry name" value="CARBOXYLIC ACID TRANSPORTER PROTEIN HOMOLOG"/>
    <property type="match status" value="1"/>
</dbReference>
<feature type="transmembrane region" description="Helical" evidence="5">
    <location>
        <begin position="90"/>
        <end position="109"/>
    </location>
</feature>
<dbReference type="Gene3D" id="1.20.1250.20">
    <property type="entry name" value="MFS general substrate transporter like domains"/>
    <property type="match status" value="1"/>
</dbReference>
<dbReference type="SUPFAM" id="SSF103473">
    <property type="entry name" value="MFS general substrate transporter"/>
    <property type="match status" value="1"/>
</dbReference>
<dbReference type="GO" id="GO:0005886">
    <property type="term" value="C:plasma membrane"/>
    <property type="evidence" value="ECO:0007669"/>
    <property type="project" value="TreeGrafter"/>
</dbReference>
<dbReference type="PROSITE" id="PS50850">
    <property type="entry name" value="MFS"/>
    <property type="match status" value="1"/>
</dbReference>
<dbReference type="PANTHER" id="PTHR23508:SF10">
    <property type="entry name" value="CARBOXYLIC ACID TRANSPORTER PROTEIN HOMOLOG"/>
    <property type="match status" value="1"/>
</dbReference>
<dbReference type="CDD" id="cd17365">
    <property type="entry name" value="MFS_PcaK_like"/>
    <property type="match status" value="1"/>
</dbReference>
<evidence type="ECO:0000259" key="6">
    <source>
        <dbReference type="PROSITE" id="PS50850"/>
    </source>
</evidence>
<accession>A0A934T2V9</accession>
<gene>
    <name evidence="7" type="ORF">JJB74_29030</name>
</gene>
<keyword evidence="2 5" id="KW-0812">Transmembrane</keyword>
<feature type="transmembrane region" description="Helical" evidence="5">
    <location>
        <begin position="416"/>
        <end position="437"/>
    </location>
</feature>
<proteinExistence type="predicted"/>
<evidence type="ECO:0000256" key="4">
    <source>
        <dbReference type="ARBA" id="ARBA00023136"/>
    </source>
</evidence>
<name>A0A934T2V9_9BURK</name>
<evidence type="ECO:0000313" key="8">
    <source>
        <dbReference type="Proteomes" id="UP000622890"/>
    </source>
</evidence>
<feature type="transmembrane region" description="Helical" evidence="5">
    <location>
        <begin position="24"/>
        <end position="47"/>
    </location>
</feature>
<dbReference type="InterPro" id="IPR020846">
    <property type="entry name" value="MFS_dom"/>
</dbReference>
<evidence type="ECO:0000256" key="3">
    <source>
        <dbReference type="ARBA" id="ARBA00022989"/>
    </source>
</evidence>
<dbReference type="InterPro" id="IPR011701">
    <property type="entry name" value="MFS"/>
</dbReference>
<keyword evidence="8" id="KW-1185">Reference proteome</keyword>
<evidence type="ECO:0000256" key="5">
    <source>
        <dbReference type="SAM" id="Phobius"/>
    </source>
</evidence>